<name>A0ABV4P2J4_9GAMM</name>
<dbReference type="InterPro" id="IPR023346">
    <property type="entry name" value="Lysozyme-like_dom_sf"/>
</dbReference>
<dbReference type="SUPFAM" id="SSF53955">
    <property type="entry name" value="Lysozyme-like"/>
    <property type="match status" value="1"/>
</dbReference>
<accession>A0ABV4P2J4</accession>
<protein>
    <submittedName>
        <fullName evidence="1">Chitosanase</fullName>
    </submittedName>
</protein>
<dbReference type="Gene3D" id="1.20.141.10">
    <property type="entry name" value="Chitosanase, subunit A, domain 1"/>
    <property type="match status" value="1"/>
</dbReference>
<sequence>MTEKKKLIQKILNVFEAGAPECQYDKLVVYRDGIGRSKQITFGKHQTTEQGNLLTLIEMYVEREGSYSDDFVPYLELIGNTPLHEDEEFKNLLLSAAREDQIMRDTQDEFFDEVYWNPAMSWCERNQIQLSLSALVIYDSYIHSGQVLMFLRKRFIELPPSRGGDEKAWVSSYVNIRHQWLKYHSNRILRKTIYRTQTFINEIEKNNWNLDDLPIVANGVSVS</sequence>
<keyword evidence="2" id="KW-1185">Reference proteome</keyword>
<reference evidence="1 2" key="1">
    <citation type="submission" date="2024-08" db="EMBL/GenBank/DDBJ databases">
        <authorList>
            <person name="Ishaq N."/>
        </authorList>
    </citation>
    <scope>NUCLEOTIDE SEQUENCE [LARGE SCALE GENOMIC DNA]</scope>
    <source>
        <strain evidence="1 2">DSM 18651</strain>
    </source>
</reference>
<evidence type="ECO:0000313" key="2">
    <source>
        <dbReference type="Proteomes" id="UP001569428"/>
    </source>
</evidence>
<dbReference type="RefSeq" id="WP_371839850.1">
    <property type="nucleotide sequence ID" value="NZ_JBGMEK010000035.1"/>
</dbReference>
<gene>
    <name evidence="1" type="ORF">ACCI49_14970</name>
</gene>
<dbReference type="Pfam" id="PF01374">
    <property type="entry name" value="Glyco_hydro_46"/>
    <property type="match status" value="1"/>
</dbReference>
<dbReference type="EMBL" id="JBGMEK010000035">
    <property type="protein sequence ID" value="MFA0812214.1"/>
    <property type="molecule type" value="Genomic_DNA"/>
</dbReference>
<comment type="caution">
    <text evidence="1">The sequence shown here is derived from an EMBL/GenBank/DDBJ whole genome shotgun (WGS) entry which is preliminary data.</text>
</comment>
<evidence type="ECO:0000313" key="1">
    <source>
        <dbReference type="EMBL" id="MFA0812214.1"/>
    </source>
</evidence>
<dbReference type="Proteomes" id="UP001569428">
    <property type="component" value="Unassembled WGS sequence"/>
</dbReference>
<organism evidence="1 2">
    <name type="scientific">Microbulbifer epialgicus</name>
    <dbReference type="NCBI Taxonomy" id="393907"/>
    <lineage>
        <taxon>Bacteria</taxon>
        <taxon>Pseudomonadati</taxon>
        <taxon>Pseudomonadota</taxon>
        <taxon>Gammaproteobacteria</taxon>
        <taxon>Cellvibrionales</taxon>
        <taxon>Microbulbiferaceae</taxon>
        <taxon>Microbulbifer</taxon>
    </lineage>
</organism>
<proteinExistence type="predicted"/>
<dbReference type="InterPro" id="IPR000400">
    <property type="entry name" value="Glyco_hydro_46"/>
</dbReference>